<dbReference type="STRING" id="493475.GARC_4190"/>
<dbReference type="OrthoDB" id="5368544at2"/>
<evidence type="ECO:0000256" key="1">
    <source>
        <dbReference type="SAM" id="SignalP"/>
    </source>
</evidence>
<feature type="chain" id="PRO_5003901426" description="Phosphate ABC transporter substrate-binding protein" evidence="1">
    <location>
        <begin position="22"/>
        <end position="142"/>
    </location>
</feature>
<sequence>MKSHTTFMFLCFYFVMSGVFANEENNAIVVVANTQDRSIQLTRQQVRNLFMGGTVPFDLQAIALPPDNQTRVLFNTKVVGLTESRIQSYWAQMRFTGRKQAPKEADSESMVLKYLEKHEGSVGYLPASISIPDGLTVIYSIR</sequence>
<dbReference type="RefSeq" id="WP_007623760.1">
    <property type="nucleotide sequence ID" value="NZ_BAEO01000060.1"/>
</dbReference>
<dbReference type="EMBL" id="BAEO01000060">
    <property type="protein sequence ID" value="GAC21132.1"/>
    <property type="molecule type" value="Genomic_DNA"/>
</dbReference>
<evidence type="ECO:0000313" key="3">
    <source>
        <dbReference type="Proteomes" id="UP000006327"/>
    </source>
</evidence>
<organism evidence="2 3">
    <name type="scientific">Paraglaciecola arctica BSs20135</name>
    <dbReference type="NCBI Taxonomy" id="493475"/>
    <lineage>
        <taxon>Bacteria</taxon>
        <taxon>Pseudomonadati</taxon>
        <taxon>Pseudomonadota</taxon>
        <taxon>Gammaproteobacteria</taxon>
        <taxon>Alteromonadales</taxon>
        <taxon>Alteromonadaceae</taxon>
        <taxon>Paraglaciecola</taxon>
    </lineage>
</organism>
<reference evidence="2 3" key="1">
    <citation type="journal article" date="2017" name="Antonie Van Leeuwenhoek">
        <title>Rhizobium rhizosphaerae sp. nov., a novel species isolated from rice rhizosphere.</title>
        <authorList>
            <person name="Zhao J.J."/>
            <person name="Zhang J."/>
            <person name="Zhang R.J."/>
            <person name="Zhang C.W."/>
            <person name="Yin H.Q."/>
            <person name="Zhang X.X."/>
        </authorList>
    </citation>
    <scope>NUCLEOTIDE SEQUENCE [LARGE SCALE GENOMIC DNA]</scope>
    <source>
        <strain evidence="2 3">BSs20135</strain>
    </source>
</reference>
<name>K6YSI1_9ALTE</name>
<dbReference type="SUPFAM" id="SSF53850">
    <property type="entry name" value="Periplasmic binding protein-like II"/>
    <property type="match status" value="1"/>
</dbReference>
<proteinExistence type="predicted"/>
<dbReference type="Proteomes" id="UP000006327">
    <property type="component" value="Unassembled WGS sequence"/>
</dbReference>
<dbReference type="eggNOG" id="COG0226">
    <property type="taxonomic scope" value="Bacteria"/>
</dbReference>
<dbReference type="AlphaFoldDB" id="K6YSI1"/>
<evidence type="ECO:0008006" key="4">
    <source>
        <dbReference type="Google" id="ProtNLM"/>
    </source>
</evidence>
<gene>
    <name evidence="2" type="ORF">GARC_4190</name>
</gene>
<feature type="signal peptide" evidence="1">
    <location>
        <begin position="1"/>
        <end position="21"/>
    </location>
</feature>
<keyword evidence="1" id="KW-0732">Signal</keyword>
<comment type="caution">
    <text evidence="2">The sequence shown here is derived from an EMBL/GenBank/DDBJ whole genome shotgun (WGS) entry which is preliminary data.</text>
</comment>
<accession>K6YSI1</accession>
<dbReference type="Gene3D" id="3.40.190.10">
    <property type="entry name" value="Periplasmic binding protein-like II"/>
    <property type="match status" value="1"/>
</dbReference>
<keyword evidence="3" id="KW-1185">Reference proteome</keyword>
<evidence type="ECO:0000313" key="2">
    <source>
        <dbReference type="EMBL" id="GAC21132.1"/>
    </source>
</evidence>
<protein>
    <recommendedName>
        <fullName evidence="4">Phosphate ABC transporter substrate-binding protein</fullName>
    </recommendedName>
</protein>